<keyword evidence="2" id="KW-1185">Reference proteome</keyword>
<organism evidence="1 2">
    <name type="scientific">Caldimonas mangrovi</name>
    <dbReference type="NCBI Taxonomy" id="2944811"/>
    <lineage>
        <taxon>Bacteria</taxon>
        <taxon>Pseudomonadati</taxon>
        <taxon>Pseudomonadota</taxon>
        <taxon>Betaproteobacteria</taxon>
        <taxon>Burkholderiales</taxon>
        <taxon>Sphaerotilaceae</taxon>
        <taxon>Caldimonas</taxon>
    </lineage>
</organism>
<dbReference type="PIRSF" id="PIRSF020565">
    <property type="entry name" value="3Ho_Ac_ACP_DH_prd"/>
    <property type="match status" value="1"/>
</dbReference>
<accession>A0ABT0YVA3</accession>
<sequence length="154" mass="16586">MNAKYTAAIEAYVPHRGAMLLIDRLIEHGEQHVVVEADVNGQGLFVRDGAVPAWVGIEYMAQAISAWSGGHALKRGDPVPLGFLLGSRRMELHRDSFPCGSTLRIEARCELFGSNGLGSFECRILIDGDTAATAIVSVFLPDDAGLYLSSQESP</sequence>
<dbReference type="SUPFAM" id="SSF54637">
    <property type="entry name" value="Thioesterase/thiol ester dehydrase-isomerase"/>
    <property type="match status" value="1"/>
</dbReference>
<dbReference type="RefSeq" id="WP_251781232.1">
    <property type="nucleotide sequence ID" value="NZ_JAMKFE010000022.1"/>
</dbReference>
<comment type="caution">
    <text evidence="1">The sequence shown here is derived from an EMBL/GenBank/DDBJ whole genome shotgun (WGS) entry which is preliminary data.</text>
</comment>
<dbReference type="CDD" id="cd01289">
    <property type="entry name" value="FabA_like"/>
    <property type="match status" value="1"/>
</dbReference>
<evidence type="ECO:0000313" key="2">
    <source>
        <dbReference type="Proteomes" id="UP001165541"/>
    </source>
</evidence>
<reference evidence="1" key="1">
    <citation type="submission" date="2022-05" db="EMBL/GenBank/DDBJ databases">
        <title>Schlegelella sp. nov., isolated from mangrove soil.</title>
        <authorList>
            <person name="Liu Y."/>
            <person name="Ge X."/>
            <person name="Liu W."/>
        </authorList>
    </citation>
    <scope>NUCLEOTIDE SEQUENCE</scope>
    <source>
        <strain evidence="1">S2-27</strain>
    </source>
</reference>
<dbReference type="EMBL" id="JAMKFE010000022">
    <property type="protein sequence ID" value="MCM5682686.1"/>
    <property type="molecule type" value="Genomic_DNA"/>
</dbReference>
<dbReference type="Proteomes" id="UP001165541">
    <property type="component" value="Unassembled WGS sequence"/>
</dbReference>
<dbReference type="Pfam" id="PF22817">
    <property type="entry name" value="ApeP-like"/>
    <property type="match status" value="1"/>
</dbReference>
<protein>
    <submittedName>
        <fullName evidence="1">Hotdog family protein</fullName>
    </submittedName>
</protein>
<dbReference type="InterPro" id="IPR029069">
    <property type="entry name" value="HotDog_dom_sf"/>
</dbReference>
<dbReference type="Gene3D" id="3.10.129.10">
    <property type="entry name" value="Hotdog Thioesterase"/>
    <property type="match status" value="1"/>
</dbReference>
<proteinExistence type="predicted"/>
<evidence type="ECO:0000313" key="1">
    <source>
        <dbReference type="EMBL" id="MCM5682686.1"/>
    </source>
</evidence>
<name>A0ABT0YVA3_9BURK</name>
<dbReference type="InterPro" id="IPR016776">
    <property type="entry name" value="ApeP-like_dehydratase"/>
</dbReference>
<gene>
    <name evidence="1" type="ORF">M8A51_24405</name>
</gene>